<keyword evidence="5" id="KW-0808">Transferase</keyword>
<dbReference type="Pfam" id="PF04140">
    <property type="entry name" value="ICMT"/>
    <property type="match status" value="1"/>
</dbReference>
<dbReference type="GO" id="GO:0004671">
    <property type="term" value="F:protein C-terminal S-isoprenylcysteine carboxyl O-methyltransferase activity"/>
    <property type="evidence" value="ECO:0007669"/>
    <property type="project" value="UniProtKB-EC"/>
</dbReference>
<comment type="catalytic activity">
    <reaction evidence="5">
        <text>[protein]-C-terminal S-[(2E,6E)-farnesyl]-L-cysteine + S-adenosyl-L-methionine = [protein]-C-terminal S-[(2E,6E)-farnesyl]-L-cysteine methyl ester + S-adenosyl-L-homocysteine</text>
        <dbReference type="Rhea" id="RHEA:21672"/>
        <dbReference type="Rhea" id="RHEA-COMP:12125"/>
        <dbReference type="Rhea" id="RHEA-COMP:12126"/>
        <dbReference type="ChEBI" id="CHEBI:57856"/>
        <dbReference type="ChEBI" id="CHEBI:59789"/>
        <dbReference type="ChEBI" id="CHEBI:90510"/>
        <dbReference type="ChEBI" id="CHEBI:90511"/>
        <dbReference type="EC" id="2.1.1.100"/>
    </reaction>
</comment>
<dbReference type="AlphaFoldDB" id="A0AAV9GF92"/>
<dbReference type="Proteomes" id="UP001321760">
    <property type="component" value="Unassembled WGS sequence"/>
</dbReference>
<dbReference type="EMBL" id="MU865956">
    <property type="protein sequence ID" value="KAK4446580.1"/>
    <property type="molecule type" value="Genomic_DNA"/>
</dbReference>
<keyword evidence="2 5" id="KW-0812">Transmembrane</keyword>
<dbReference type="EC" id="2.1.1.100" evidence="5"/>
<comment type="similarity">
    <text evidence="5">Belongs to the class VI-like SAM-binding methyltransferase superfamily. Isoprenylcysteine carboxyl methyltransferase family.</text>
</comment>
<dbReference type="GO" id="GO:0005789">
    <property type="term" value="C:endoplasmic reticulum membrane"/>
    <property type="evidence" value="ECO:0007669"/>
    <property type="project" value="UniProtKB-SubCell"/>
</dbReference>
<dbReference type="InterPro" id="IPR007269">
    <property type="entry name" value="ICMT_MeTrfase"/>
</dbReference>
<comment type="caution">
    <text evidence="5">Lacks conserved residue(s) required for the propagation of feature annotation.</text>
</comment>
<proteinExistence type="inferred from homology"/>
<evidence type="ECO:0000313" key="6">
    <source>
        <dbReference type="EMBL" id="KAK4446580.1"/>
    </source>
</evidence>
<keyword evidence="4 5" id="KW-0472">Membrane</keyword>
<evidence type="ECO:0000256" key="4">
    <source>
        <dbReference type="ARBA" id="ARBA00023136"/>
    </source>
</evidence>
<evidence type="ECO:0000256" key="5">
    <source>
        <dbReference type="RuleBase" id="RU362022"/>
    </source>
</evidence>
<evidence type="ECO:0000256" key="1">
    <source>
        <dbReference type="ARBA" id="ARBA00004141"/>
    </source>
</evidence>
<keyword evidence="5" id="KW-0949">S-adenosyl-L-methionine</keyword>
<evidence type="ECO:0000313" key="7">
    <source>
        <dbReference type="Proteomes" id="UP001321760"/>
    </source>
</evidence>
<dbReference type="Gene3D" id="1.20.120.1630">
    <property type="match status" value="1"/>
</dbReference>
<organism evidence="6 7">
    <name type="scientific">Podospora aff. communis PSN243</name>
    <dbReference type="NCBI Taxonomy" id="3040156"/>
    <lineage>
        <taxon>Eukaryota</taxon>
        <taxon>Fungi</taxon>
        <taxon>Dikarya</taxon>
        <taxon>Ascomycota</taxon>
        <taxon>Pezizomycotina</taxon>
        <taxon>Sordariomycetes</taxon>
        <taxon>Sordariomycetidae</taxon>
        <taxon>Sordariales</taxon>
        <taxon>Podosporaceae</taxon>
        <taxon>Podospora</taxon>
    </lineage>
</organism>
<keyword evidence="5" id="KW-0489">Methyltransferase</keyword>
<gene>
    <name evidence="6" type="ORF">QBC34DRAFT_411495</name>
</gene>
<keyword evidence="5" id="KW-0256">Endoplasmic reticulum</keyword>
<evidence type="ECO:0000256" key="3">
    <source>
        <dbReference type="ARBA" id="ARBA00022989"/>
    </source>
</evidence>
<comment type="caution">
    <text evidence="6">The sequence shown here is derived from an EMBL/GenBank/DDBJ whole genome shotgun (WGS) entry which is preliminary data.</text>
</comment>
<feature type="transmembrane region" description="Helical" evidence="5">
    <location>
        <begin position="110"/>
        <end position="128"/>
    </location>
</feature>
<accession>A0AAV9GF92</accession>
<evidence type="ECO:0000256" key="2">
    <source>
        <dbReference type="ARBA" id="ARBA00022692"/>
    </source>
</evidence>
<sequence>MSSQFQLPSLSQATFATAVLATAAACKIGLTPPNPTPPTAPKIDPSASALSKFRYTTTNGTFNNFINAPIGFLALHTVGLALTYPNSPSWLLRHGANSLNPDLISWSPSTAIPIALILGVGLPLRLIAYRTLGKSFTFSLAAPQNGLVKTGIYRYLQHPSCTGAAVIFVAPMVLFYRAGGALGCWIPE</sequence>
<protein>
    <recommendedName>
        <fullName evidence="5">Protein-S-isoprenylcysteine O-methyltransferase</fullName>
        <ecNumber evidence="5">2.1.1.100</ecNumber>
    </recommendedName>
</protein>
<comment type="subcellular location">
    <subcellularLocation>
        <location evidence="5">Endoplasmic reticulum membrane</location>
        <topology evidence="5">Multi-pass membrane protein</topology>
    </subcellularLocation>
    <subcellularLocation>
        <location evidence="1">Membrane</location>
        <topology evidence="1">Multi-pass membrane protein</topology>
    </subcellularLocation>
</comment>
<feature type="non-terminal residue" evidence="6">
    <location>
        <position position="188"/>
    </location>
</feature>
<name>A0AAV9GF92_9PEZI</name>
<keyword evidence="3 5" id="KW-1133">Transmembrane helix</keyword>
<dbReference type="GO" id="GO:0032259">
    <property type="term" value="P:methylation"/>
    <property type="evidence" value="ECO:0007669"/>
    <property type="project" value="UniProtKB-KW"/>
</dbReference>
<keyword evidence="7" id="KW-1185">Reference proteome</keyword>
<reference evidence="6" key="2">
    <citation type="submission" date="2023-05" db="EMBL/GenBank/DDBJ databases">
        <authorList>
            <consortium name="Lawrence Berkeley National Laboratory"/>
            <person name="Steindorff A."/>
            <person name="Hensen N."/>
            <person name="Bonometti L."/>
            <person name="Westerberg I."/>
            <person name="Brannstrom I.O."/>
            <person name="Guillou S."/>
            <person name="Cros-Aarteil S."/>
            <person name="Calhoun S."/>
            <person name="Haridas S."/>
            <person name="Kuo A."/>
            <person name="Mondo S."/>
            <person name="Pangilinan J."/>
            <person name="Riley R."/>
            <person name="Labutti K."/>
            <person name="Andreopoulos B."/>
            <person name="Lipzen A."/>
            <person name="Chen C."/>
            <person name="Yanf M."/>
            <person name="Daum C."/>
            <person name="Ng V."/>
            <person name="Clum A."/>
            <person name="Ohm R."/>
            <person name="Martin F."/>
            <person name="Silar P."/>
            <person name="Natvig D."/>
            <person name="Lalanne C."/>
            <person name="Gautier V."/>
            <person name="Ament-Velasquez S.L."/>
            <person name="Kruys A."/>
            <person name="Hutchinson M.I."/>
            <person name="Powell A.J."/>
            <person name="Barry K."/>
            <person name="Miller A.N."/>
            <person name="Grigoriev I.V."/>
            <person name="Debuchy R."/>
            <person name="Gladieux P."/>
            <person name="Thoren M.H."/>
            <person name="Johannesson H."/>
        </authorList>
    </citation>
    <scope>NUCLEOTIDE SEQUENCE</scope>
    <source>
        <strain evidence="6">PSN243</strain>
    </source>
</reference>
<reference evidence="6" key="1">
    <citation type="journal article" date="2023" name="Mol. Phylogenet. Evol.">
        <title>Genome-scale phylogeny and comparative genomics of the fungal order Sordariales.</title>
        <authorList>
            <person name="Hensen N."/>
            <person name="Bonometti L."/>
            <person name="Westerberg I."/>
            <person name="Brannstrom I.O."/>
            <person name="Guillou S."/>
            <person name="Cros-Aarteil S."/>
            <person name="Calhoun S."/>
            <person name="Haridas S."/>
            <person name="Kuo A."/>
            <person name="Mondo S."/>
            <person name="Pangilinan J."/>
            <person name="Riley R."/>
            <person name="LaButti K."/>
            <person name="Andreopoulos B."/>
            <person name="Lipzen A."/>
            <person name="Chen C."/>
            <person name="Yan M."/>
            <person name="Daum C."/>
            <person name="Ng V."/>
            <person name="Clum A."/>
            <person name="Steindorff A."/>
            <person name="Ohm R.A."/>
            <person name="Martin F."/>
            <person name="Silar P."/>
            <person name="Natvig D.O."/>
            <person name="Lalanne C."/>
            <person name="Gautier V."/>
            <person name="Ament-Velasquez S.L."/>
            <person name="Kruys A."/>
            <person name="Hutchinson M.I."/>
            <person name="Powell A.J."/>
            <person name="Barry K."/>
            <person name="Miller A.N."/>
            <person name="Grigoriev I.V."/>
            <person name="Debuchy R."/>
            <person name="Gladieux P."/>
            <person name="Hiltunen Thoren M."/>
            <person name="Johannesson H."/>
        </authorList>
    </citation>
    <scope>NUCLEOTIDE SEQUENCE</scope>
    <source>
        <strain evidence="6">PSN243</strain>
    </source>
</reference>